<protein>
    <submittedName>
        <fullName evidence="1">Uncharacterized protein</fullName>
    </submittedName>
</protein>
<dbReference type="AlphaFoldDB" id="A0A561CMX4"/>
<dbReference type="RefSeq" id="WP_261380810.1">
    <property type="nucleotide sequence ID" value="NZ_VIVN01000019.1"/>
</dbReference>
<dbReference type="EMBL" id="VIVN01000019">
    <property type="protein sequence ID" value="TWD92370.1"/>
    <property type="molecule type" value="Genomic_DNA"/>
</dbReference>
<evidence type="ECO:0000313" key="2">
    <source>
        <dbReference type="Proteomes" id="UP000319671"/>
    </source>
</evidence>
<gene>
    <name evidence="1" type="ORF">FB550_119101</name>
</gene>
<sequence length="42" mass="4910">MNFNAYKKDEDNQPIEQEQIEDLNLEERVPEFDEIGTALNGI</sequence>
<proteinExistence type="predicted"/>
<keyword evidence="2" id="KW-1185">Reference proteome</keyword>
<comment type="caution">
    <text evidence="1">The sequence shown here is derived from an EMBL/GenBank/DDBJ whole genome shotgun (WGS) entry which is preliminary data.</text>
</comment>
<accession>A0A561CMX4</accession>
<evidence type="ECO:0000313" key="1">
    <source>
        <dbReference type="EMBL" id="TWD92370.1"/>
    </source>
</evidence>
<dbReference type="Proteomes" id="UP000319671">
    <property type="component" value="Unassembled WGS sequence"/>
</dbReference>
<reference evidence="1 2" key="1">
    <citation type="submission" date="2019-06" db="EMBL/GenBank/DDBJ databases">
        <title>Sorghum-associated microbial communities from plants grown in Nebraska, USA.</title>
        <authorList>
            <person name="Schachtman D."/>
        </authorList>
    </citation>
    <scope>NUCLEOTIDE SEQUENCE [LARGE SCALE GENOMIC DNA]</scope>
    <source>
        <strain evidence="1 2">2482</strain>
    </source>
</reference>
<name>A0A561CMX4_9BACI</name>
<organism evidence="1 2">
    <name type="scientific">Neobacillus bataviensis</name>
    <dbReference type="NCBI Taxonomy" id="220685"/>
    <lineage>
        <taxon>Bacteria</taxon>
        <taxon>Bacillati</taxon>
        <taxon>Bacillota</taxon>
        <taxon>Bacilli</taxon>
        <taxon>Bacillales</taxon>
        <taxon>Bacillaceae</taxon>
        <taxon>Neobacillus</taxon>
    </lineage>
</organism>